<name>A0A0S3K741_9ENTE</name>
<dbReference type="AlphaFoldDB" id="A0A0S3K741"/>
<reference evidence="7 9" key="1">
    <citation type="submission" date="2014-12" db="EMBL/GenBank/DDBJ databases">
        <title>Draft genome sequences of 29 type strains of Enterococci.</title>
        <authorList>
            <person name="Zhong Z."/>
            <person name="Sun Z."/>
            <person name="Liu W."/>
            <person name="Zhang W."/>
            <person name="Zhang H."/>
        </authorList>
    </citation>
    <scope>NUCLEOTIDE SEQUENCE [LARGE SCALE GENOMIC DNA]</scope>
    <source>
        <strain evidence="7 9">DSM 22801</strain>
    </source>
</reference>
<evidence type="ECO:0000313" key="8">
    <source>
        <dbReference type="Proteomes" id="UP000065511"/>
    </source>
</evidence>
<dbReference type="PROSITE" id="PS51192">
    <property type="entry name" value="HELICASE_ATP_BIND_1"/>
    <property type="match status" value="1"/>
</dbReference>
<feature type="domain" description="Helicase ATP-binding" evidence="4">
    <location>
        <begin position="109"/>
        <end position="261"/>
    </location>
</feature>
<dbReference type="SMART" id="SM00490">
    <property type="entry name" value="HELICc"/>
    <property type="match status" value="1"/>
</dbReference>
<dbReference type="CDD" id="cd17925">
    <property type="entry name" value="DEXDc_ComFA"/>
    <property type="match status" value="1"/>
</dbReference>
<dbReference type="EMBL" id="CP013614">
    <property type="protein sequence ID" value="ALS00111.1"/>
    <property type="molecule type" value="Genomic_DNA"/>
</dbReference>
<evidence type="ECO:0000259" key="4">
    <source>
        <dbReference type="PROSITE" id="PS51192"/>
    </source>
</evidence>
<dbReference type="InterPro" id="IPR006935">
    <property type="entry name" value="Helicase/UvrB_N"/>
</dbReference>
<sequence>MQELWGRKVLKKEINDNKSIIADSQKLPTMDMLNEKEIQCLRCGQIQRKVLVQLSNGYYFCPECIQLGRVDTSQEFYHLPEPTPIQRTVHFAWKGALTQGQQAVSDELLASVKKGESRMIWAVTGAGKTEMLFKTIHYCLECGYRVGVASPRVDVCLELFPRIQAVFPDEPAILLHGKMDEGYRYTKLLICTTHQLLRFFQAFDVLIIDEVDAFPFVDNPLLQYAVKKAIKNKSSLIYLTATPTETSTKRNRQNNVQISILPARYHRRALPVPKTKWCHHWREKIKKGRSPKQLVAKIRTLMNKNDVLIFCPSIALMEQLKNAIEKKFPKVPLACVHSQDSERLEKVLGMRNKEYRILITSTILERGVTFDGVSVIVLGANHPVFATSALVQIAGRVDRRMDYTAGEVWFLHDGCTRAMREAIKQIKKMNRLGRERGLIDEM</sequence>
<evidence type="ECO:0000256" key="1">
    <source>
        <dbReference type="ARBA" id="ARBA00022741"/>
    </source>
</evidence>
<dbReference type="EMBL" id="JXLC01000017">
    <property type="protein sequence ID" value="OJG90958.1"/>
    <property type="molecule type" value="Genomic_DNA"/>
</dbReference>
<dbReference type="RefSeq" id="WP_071878257.1">
    <property type="nucleotide sequence ID" value="NZ_JXLC01000017.1"/>
</dbReference>
<keyword evidence="3" id="KW-0238">DNA-binding</keyword>
<feature type="domain" description="Helicase C-terminal" evidence="5">
    <location>
        <begin position="293"/>
        <end position="442"/>
    </location>
</feature>
<keyword evidence="2" id="KW-0067">ATP-binding</keyword>
<evidence type="ECO:0000313" key="6">
    <source>
        <dbReference type="EMBL" id="ALS00111.1"/>
    </source>
</evidence>
<dbReference type="Pfam" id="PF04851">
    <property type="entry name" value="ResIII"/>
    <property type="match status" value="1"/>
</dbReference>
<dbReference type="GO" id="GO:0016787">
    <property type="term" value="F:hydrolase activity"/>
    <property type="evidence" value="ECO:0007669"/>
    <property type="project" value="InterPro"/>
</dbReference>
<dbReference type="PANTHER" id="PTHR30580">
    <property type="entry name" value="PRIMOSOMAL PROTEIN N"/>
    <property type="match status" value="1"/>
</dbReference>
<proteinExistence type="predicted"/>
<keyword evidence="8" id="KW-1185">Reference proteome</keyword>
<gene>
    <name evidence="6" type="ORF">ATZ33_01555</name>
    <name evidence="7" type="ORF">RV15_GL000954</name>
</gene>
<keyword evidence="1" id="KW-0547">Nucleotide-binding</keyword>
<accession>A0A0S3K741</accession>
<dbReference type="InterPro" id="IPR014001">
    <property type="entry name" value="Helicase_ATP-bd"/>
</dbReference>
<reference evidence="6 8" key="2">
    <citation type="submission" date="2015-12" db="EMBL/GenBank/DDBJ databases">
        <authorList>
            <person name="Lauer A."/>
            <person name="Humrighouse B."/>
            <person name="Loparev V."/>
            <person name="Shewmaker P.L."/>
            <person name="Whitney A.M."/>
            <person name="McLaughlin R.W."/>
        </authorList>
    </citation>
    <scope>NUCLEOTIDE SEQUENCE [LARGE SCALE GENOMIC DNA]</scope>
    <source>
        <strain evidence="6 8">LMG 23085</strain>
    </source>
</reference>
<dbReference type="GO" id="GO:0006302">
    <property type="term" value="P:double-strand break repair"/>
    <property type="evidence" value="ECO:0007669"/>
    <property type="project" value="TreeGrafter"/>
</dbReference>
<evidence type="ECO:0000256" key="3">
    <source>
        <dbReference type="ARBA" id="ARBA00023125"/>
    </source>
</evidence>
<evidence type="ECO:0000313" key="9">
    <source>
        <dbReference type="Proteomes" id="UP000183039"/>
    </source>
</evidence>
<evidence type="ECO:0000313" key="7">
    <source>
        <dbReference type="EMBL" id="OJG90958.1"/>
    </source>
</evidence>
<dbReference type="PROSITE" id="PS51194">
    <property type="entry name" value="HELICASE_CTER"/>
    <property type="match status" value="1"/>
</dbReference>
<dbReference type="Gene3D" id="3.40.50.300">
    <property type="entry name" value="P-loop containing nucleotide triphosphate hydrolases"/>
    <property type="match status" value="2"/>
</dbReference>
<dbReference type="OrthoDB" id="2077914at2"/>
<dbReference type="Pfam" id="PF00271">
    <property type="entry name" value="Helicase_C"/>
    <property type="match status" value="1"/>
</dbReference>
<evidence type="ECO:0000259" key="5">
    <source>
        <dbReference type="PROSITE" id="PS51194"/>
    </source>
</evidence>
<dbReference type="Proteomes" id="UP000065511">
    <property type="component" value="Chromosome"/>
</dbReference>
<dbReference type="SMART" id="SM00487">
    <property type="entry name" value="DEXDc"/>
    <property type="match status" value="1"/>
</dbReference>
<dbReference type="Proteomes" id="UP000183039">
    <property type="component" value="Unassembled WGS sequence"/>
</dbReference>
<dbReference type="GO" id="GO:0003677">
    <property type="term" value="F:DNA binding"/>
    <property type="evidence" value="ECO:0007669"/>
    <property type="project" value="UniProtKB-KW"/>
</dbReference>
<dbReference type="GO" id="GO:0043138">
    <property type="term" value="F:3'-5' DNA helicase activity"/>
    <property type="evidence" value="ECO:0007669"/>
    <property type="project" value="TreeGrafter"/>
</dbReference>
<dbReference type="GO" id="GO:0005524">
    <property type="term" value="F:ATP binding"/>
    <property type="evidence" value="ECO:0007669"/>
    <property type="project" value="UniProtKB-KW"/>
</dbReference>
<dbReference type="GO" id="GO:0006270">
    <property type="term" value="P:DNA replication initiation"/>
    <property type="evidence" value="ECO:0007669"/>
    <property type="project" value="TreeGrafter"/>
</dbReference>
<organism evidence="7 9">
    <name type="scientific">Enterococcus silesiacus</name>
    <dbReference type="NCBI Taxonomy" id="332949"/>
    <lineage>
        <taxon>Bacteria</taxon>
        <taxon>Bacillati</taxon>
        <taxon>Bacillota</taxon>
        <taxon>Bacilli</taxon>
        <taxon>Lactobacillales</taxon>
        <taxon>Enterococcaceae</taxon>
        <taxon>Enterococcus</taxon>
    </lineage>
</organism>
<protein>
    <submittedName>
        <fullName evidence="6">Competence protein ComF</fullName>
    </submittedName>
</protein>
<dbReference type="InterPro" id="IPR027417">
    <property type="entry name" value="P-loop_NTPase"/>
</dbReference>
<dbReference type="GO" id="GO:0006310">
    <property type="term" value="P:DNA recombination"/>
    <property type="evidence" value="ECO:0007669"/>
    <property type="project" value="TreeGrafter"/>
</dbReference>
<dbReference type="SUPFAM" id="SSF52540">
    <property type="entry name" value="P-loop containing nucleoside triphosphate hydrolases"/>
    <property type="match status" value="1"/>
</dbReference>
<evidence type="ECO:0000256" key="2">
    <source>
        <dbReference type="ARBA" id="ARBA00022840"/>
    </source>
</evidence>
<dbReference type="InterPro" id="IPR001650">
    <property type="entry name" value="Helicase_C-like"/>
</dbReference>
<dbReference type="KEGG" id="ess:ATZ33_01555"/>
<dbReference type="PANTHER" id="PTHR30580:SF1">
    <property type="entry name" value="COMF OPERON PROTEIN 1"/>
    <property type="match status" value="1"/>
</dbReference>